<dbReference type="InterPro" id="IPR009874">
    <property type="entry name" value="DUF1428"/>
</dbReference>
<dbReference type="Gene3D" id="3.30.70.100">
    <property type="match status" value="1"/>
</dbReference>
<dbReference type="PIRSF" id="PIRSF007028">
    <property type="entry name" value="UCP007028"/>
    <property type="match status" value="1"/>
</dbReference>
<dbReference type="InterPro" id="IPR011008">
    <property type="entry name" value="Dimeric_a/b-barrel"/>
</dbReference>
<evidence type="ECO:0008006" key="2">
    <source>
        <dbReference type="Google" id="ProtNLM"/>
    </source>
</evidence>
<dbReference type="SUPFAM" id="SSF54909">
    <property type="entry name" value="Dimeric alpha+beta barrel"/>
    <property type="match status" value="1"/>
</dbReference>
<sequence length="117" mass="12992">MPYVDGFVAPVPTANKEAYRKHASEAGLIFKEYGALSFVECWGDDVPEGEVTSFPMAVKCKEDETVIFSWITWPSRAVRDAGMAKVMADPRLQPDVNPMPFDGKRMIFGGFEAVVEL</sequence>
<name>A0A0F9W320_9ZZZZ</name>
<dbReference type="Pfam" id="PF07237">
    <property type="entry name" value="DUF1428"/>
    <property type="match status" value="1"/>
</dbReference>
<proteinExistence type="predicted"/>
<evidence type="ECO:0000313" key="1">
    <source>
        <dbReference type="EMBL" id="KKN72443.1"/>
    </source>
</evidence>
<organism evidence="1">
    <name type="scientific">marine sediment metagenome</name>
    <dbReference type="NCBI Taxonomy" id="412755"/>
    <lineage>
        <taxon>unclassified sequences</taxon>
        <taxon>metagenomes</taxon>
        <taxon>ecological metagenomes</taxon>
    </lineage>
</organism>
<dbReference type="EMBL" id="LAZR01000362">
    <property type="protein sequence ID" value="KKN72443.1"/>
    <property type="molecule type" value="Genomic_DNA"/>
</dbReference>
<dbReference type="AlphaFoldDB" id="A0A0F9W320"/>
<accession>A0A0F9W320</accession>
<gene>
    <name evidence="1" type="ORF">LCGC14_0410540</name>
</gene>
<reference evidence="1" key="1">
    <citation type="journal article" date="2015" name="Nature">
        <title>Complex archaea that bridge the gap between prokaryotes and eukaryotes.</title>
        <authorList>
            <person name="Spang A."/>
            <person name="Saw J.H."/>
            <person name="Jorgensen S.L."/>
            <person name="Zaremba-Niedzwiedzka K."/>
            <person name="Martijn J."/>
            <person name="Lind A.E."/>
            <person name="van Eijk R."/>
            <person name="Schleper C."/>
            <person name="Guy L."/>
            <person name="Ettema T.J."/>
        </authorList>
    </citation>
    <scope>NUCLEOTIDE SEQUENCE</scope>
</reference>
<protein>
    <recommendedName>
        <fullName evidence="2">RNA signal recognition particle 4.5S RNA</fullName>
    </recommendedName>
</protein>
<comment type="caution">
    <text evidence="1">The sequence shown here is derived from an EMBL/GenBank/DDBJ whole genome shotgun (WGS) entry which is preliminary data.</text>
</comment>